<keyword evidence="1" id="KW-0812">Transmembrane</keyword>
<keyword evidence="4" id="KW-1185">Reference proteome</keyword>
<evidence type="ECO:0000256" key="1">
    <source>
        <dbReference type="SAM" id="Phobius"/>
    </source>
</evidence>
<comment type="caution">
    <text evidence="3">The sequence shown here is derived from an EMBL/GenBank/DDBJ whole genome shotgun (WGS) entry which is preliminary data.</text>
</comment>
<organism evidence="3 4">
    <name type="scientific">Fredinandcohnia salidurans</name>
    <dbReference type="NCBI Taxonomy" id="2595041"/>
    <lineage>
        <taxon>Bacteria</taxon>
        <taxon>Bacillati</taxon>
        <taxon>Bacillota</taxon>
        <taxon>Bacilli</taxon>
        <taxon>Bacillales</taxon>
        <taxon>Bacillaceae</taxon>
        <taxon>Fredinandcohnia</taxon>
    </lineage>
</organism>
<dbReference type="InterPro" id="IPR036514">
    <property type="entry name" value="SGNH_hydro_sf"/>
</dbReference>
<name>A0ABW4MN97_9BACI</name>
<dbReference type="InterPro" id="IPR013830">
    <property type="entry name" value="SGNH_hydro"/>
</dbReference>
<keyword evidence="1" id="KW-0472">Membrane</keyword>
<dbReference type="PANTHER" id="PTHR30383">
    <property type="entry name" value="THIOESTERASE 1/PROTEASE 1/LYSOPHOSPHOLIPASE L1"/>
    <property type="match status" value="1"/>
</dbReference>
<dbReference type="Gene3D" id="3.40.50.1110">
    <property type="entry name" value="SGNH hydrolase"/>
    <property type="match status" value="1"/>
</dbReference>
<dbReference type="InterPro" id="IPR051532">
    <property type="entry name" value="Ester_Hydrolysis_Enzymes"/>
</dbReference>
<feature type="transmembrane region" description="Helical" evidence="1">
    <location>
        <begin position="9"/>
        <end position="29"/>
    </location>
</feature>
<feature type="domain" description="SGNH hydrolase-type esterase" evidence="2">
    <location>
        <begin position="67"/>
        <end position="247"/>
    </location>
</feature>
<evidence type="ECO:0000259" key="2">
    <source>
        <dbReference type="Pfam" id="PF13472"/>
    </source>
</evidence>
<dbReference type="GO" id="GO:0016787">
    <property type="term" value="F:hydrolase activity"/>
    <property type="evidence" value="ECO:0007669"/>
    <property type="project" value="UniProtKB-KW"/>
</dbReference>
<dbReference type="RefSeq" id="WP_388038423.1">
    <property type="nucleotide sequence ID" value="NZ_JBHUEK010000018.1"/>
</dbReference>
<keyword evidence="3" id="KW-0378">Hydrolase</keyword>
<evidence type="ECO:0000313" key="4">
    <source>
        <dbReference type="Proteomes" id="UP001597227"/>
    </source>
</evidence>
<gene>
    <name evidence="3" type="ORF">ACFSFW_11805</name>
</gene>
<accession>A0ABW4MN97</accession>
<evidence type="ECO:0000313" key="3">
    <source>
        <dbReference type="EMBL" id="MFD1779355.1"/>
    </source>
</evidence>
<dbReference type="Pfam" id="PF13472">
    <property type="entry name" value="Lipase_GDSL_2"/>
    <property type="match status" value="1"/>
</dbReference>
<dbReference type="Proteomes" id="UP001597227">
    <property type="component" value="Unassembled WGS sequence"/>
</dbReference>
<reference evidence="4" key="1">
    <citation type="journal article" date="2019" name="Int. J. Syst. Evol. Microbiol.">
        <title>The Global Catalogue of Microorganisms (GCM) 10K type strain sequencing project: providing services to taxonomists for standard genome sequencing and annotation.</title>
        <authorList>
            <consortium name="The Broad Institute Genomics Platform"/>
            <consortium name="The Broad Institute Genome Sequencing Center for Infectious Disease"/>
            <person name="Wu L."/>
            <person name="Ma J."/>
        </authorList>
    </citation>
    <scope>NUCLEOTIDE SEQUENCE [LARGE SCALE GENOMIC DNA]</scope>
    <source>
        <strain evidence="4">CCUG 15531</strain>
    </source>
</reference>
<proteinExistence type="predicted"/>
<dbReference type="SUPFAM" id="SSF52266">
    <property type="entry name" value="SGNH hydrolase"/>
    <property type="match status" value="1"/>
</dbReference>
<protein>
    <submittedName>
        <fullName evidence="3">SGNH/GDSL hydrolase family protein</fullName>
    </submittedName>
</protein>
<sequence length="257" mass="29388">MKNRPNIQLSYFISIMVCVLLFVGVNGTIETFMLPQESKATTQGSTSIHDSSVIKKLNSNQAVTIVAYGDSITWGYERDSNTGRVTQVKEPYPKVLEYELKQKFDYRHIKVINRGHPGWTSIQALENIEKEVLSYHPDLVILMFGINDARGHLKYSPHSLPVPVEQYKENNQHLLRKLQEKGIEVVIISPTTFTSKKNNANINQVHYTNAIRSLAEEENIHYINGSEIPIEDNLKDGIHFKAEQYKLIAEKIMSELF</sequence>
<keyword evidence="1" id="KW-1133">Transmembrane helix</keyword>
<dbReference type="EMBL" id="JBHUEK010000018">
    <property type="protein sequence ID" value="MFD1779355.1"/>
    <property type="molecule type" value="Genomic_DNA"/>
</dbReference>